<protein>
    <submittedName>
        <fullName evidence="2">Phosphotransferase</fullName>
    </submittedName>
</protein>
<dbReference type="InterPro" id="IPR002575">
    <property type="entry name" value="Aminoglycoside_PTrfase"/>
</dbReference>
<dbReference type="RefSeq" id="WP_311626203.1">
    <property type="nucleotide sequence ID" value="NZ_JAVRFE010000040.1"/>
</dbReference>
<gene>
    <name evidence="2" type="ORF">RM550_26135</name>
</gene>
<keyword evidence="3" id="KW-1185">Reference proteome</keyword>
<dbReference type="Gene3D" id="3.30.200.20">
    <property type="entry name" value="Phosphorylase Kinase, domain 1"/>
    <property type="match status" value="1"/>
</dbReference>
<feature type="domain" description="Aminoglycoside phosphotransferase" evidence="1">
    <location>
        <begin position="34"/>
        <end position="274"/>
    </location>
</feature>
<comment type="caution">
    <text evidence="2">The sequence shown here is derived from an EMBL/GenBank/DDBJ whole genome shotgun (WGS) entry which is preliminary data.</text>
</comment>
<evidence type="ECO:0000313" key="3">
    <source>
        <dbReference type="Proteomes" id="UP001180551"/>
    </source>
</evidence>
<dbReference type="InterPro" id="IPR011009">
    <property type="entry name" value="Kinase-like_dom_sf"/>
</dbReference>
<dbReference type="Pfam" id="PF01636">
    <property type="entry name" value="APH"/>
    <property type="match status" value="1"/>
</dbReference>
<dbReference type="Proteomes" id="UP001180551">
    <property type="component" value="Unassembled WGS sequence"/>
</dbReference>
<evidence type="ECO:0000259" key="1">
    <source>
        <dbReference type="Pfam" id="PF01636"/>
    </source>
</evidence>
<sequence>MPDPSSSPSPGEVSAEQIADVLAVAYGWSNARVEIIPLGTETDNATADTEQGRVFVKAYPASADPSVMEGRVALMELGRASGSPFPAVYPDRDGRLIARHGGVALSVWAWVDASSLESPYTAAHSRQIGVALGRLHTALSACPADLYKPNRNRWWETRPGDMMQEGNRLLELIDALPEPSEDDKRRREQIAERIAQVKGLPSLQAALPKRPHEQVVHFDATGANLLWDAKDELAAIIDLQARVALPTWELGRVLYEPFTVVESDGWRQAAVEGVLAYAQEVPVGRREELTYCARMALLHNLTSWFGVNSLYGEKKLPGAAIYARFWDLRAQAAERMLRDLADIEEELQTALAS</sequence>
<dbReference type="EMBL" id="JAVRFE010000040">
    <property type="protein sequence ID" value="MDT0459154.1"/>
    <property type="molecule type" value="Genomic_DNA"/>
</dbReference>
<dbReference type="Gene3D" id="3.90.1200.10">
    <property type="match status" value="1"/>
</dbReference>
<reference evidence="2" key="1">
    <citation type="submission" date="2024-05" db="EMBL/GenBank/DDBJ databases">
        <title>30 novel species of actinomycetes from the DSMZ collection.</title>
        <authorList>
            <person name="Nouioui I."/>
        </authorList>
    </citation>
    <scope>NUCLEOTIDE SEQUENCE</scope>
    <source>
        <strain evidence="2">DSM 41527</strain>
    </source>
</reference>
<name>A0ABU2TDY3_9ACTN</name>
<proteinExistence type="predicted"/>
<dbReference type="SUPFAM" id="SSF56112">
    <property type="entry name" value="Protein kinase-like (PK-like)"/>
    <property type="match status" value="1"/>
</dbReference>
<organism evidence="2 3">
    <name type="scientific">Streptomyces mooreae</name>
    <dbReference type="NCBI Taxonomy" id="3075523"/>
    <lineage>
        <taxon>Bacteria</taxon>
        <taxon>Bacillati</taxon>
        <taxon>Actinomycetota</taxon>
        <taxon>Actinomycetes</taxon>
        <taxon>Kitasatosporales</taxon>
        <taxon>Streptomycetaceae</taxon>
        <taxon>Streptomyces</taxon>
    </lineage>
</organism>
<evidence type="ECO:0000313" key="2">
    <source>
        <dbReference type="EMBL" id="MDT0459154.1"/>
    </source>
</evidence>
<accession>A0ABU2TDY3</accession>